<evidence type="ECO:0000256" key="1">
    <source>
        <dbReference type="SAM" id="Phobius"/>
    </source>
</evidence>
<dbReference type="EMBL" id="CH933807">
    <property type="protein sequence ID" value="KRG03101.1"/>
    <property type="molecule type" value="Genomic_DNA"/>
</dbReference>
<keyword evidence="3" id="KW-1185">Reference proteome</keyword>
<accession>A0A0Q9X5C5</accession>
<dbReference type="KEGG" id="dmo:Dmoj_GI26859"/>
<gene>
    <name evidence="2" type="primary">Dmoj\GI26859</name>
    <name evidence="2" type="ORF">Dmoj_GI26859</name>
</gene>
<evidence type="ECO:0000313" key="2">
    <source>
        <dbReference type="EMBL" id="KRG03101.1"/>
    </source>
</evidence>
<dbReference type="InParanoid" id="A0A0Q9X5C5"/>
<keyword evidence="1" id="KW-0472">Membrane</keyword>
<keyword evidence="1" id="KW-1133">Transmembrane helix</keyword>
<dbReference type="AlphaFoldDB" id="A0A0Q9X5C5"/>
<evidence type="ECO:0000313" key="3">
    <source>
        <dbReference type="Proteomes" id="UP000009192"/>
    </source>
</evidence>
<protein>
    <submittedName>
        <fullName evidence="2">Uncharacterized protein</fullName>
    </submittedName>
</protein>
<proteinExistence type="predicted"/>
<organism evidence="2 3">
    <name type="scientific">Drosophila mojavensis</name>
    <name type="common">Fruit fly</name>
    <dbReference type="NCBI Taxonomy" id="7230"/>
    <lineage>
        <taxon>Eukaryota</taxon>
        <taxon>Metazoa</taxon>
        <taxon>Ecdysozoa</taxon>
        <taxon>Arthropoda</taxon>
        <taxon>Hexapoda</taxon>
        <taxon>Insecta</taxon>
        <taxon>Pterygota</taxon>
        <taxon>Neoptera</taxon>
        <taxon>Endopterygota</taxon>
        <taxon>Diptera</taxon>
        <taxon>Brachycera</taxon>
        <taxon>Muscomorpha</taxon>
        <taxon>Ephydroidea</taxon>
        <taxon>Drosophilidae</taxon>
        <taxon>Drosophila</taxon>
    </lineage>
</organism>
<feature type="transmembrane region" description="Helical" evidence="1">
    <location>
        <begin position="12"/>
        <end position="34"/>
    </location>
</feature>
<reference evidence="2 3" key="1">
    <citation type="journal article" date="2007" name="Nature">
        <title>Evolution of genes and genomes on the Drosophila phylogeny.</title>
        <authorList>
            <consortium name="Drosophila 12 Genomes Consortium"/>
            <person name="Clark A.G."/>
            <person name="Eisen M.B."/>
            <person name="Smith D.R."/>
            <person name="Bergman C.M."/>
            <person name="Oliver B."/>
            <person name="Markow T.A."/>
            <person name="Kaufman T.C."/>
            <person name="Kellis M."/>
            <person name="Gelbart W."/>
            <person name="Iyer V.N."/>
            <person name="Pollard D.A."/>
            <person name="Sackton T.B."/>
            <person name="Larracuente A.M."/>
            <person name="Singh N.D."/>
            <person name="Abad J.P."/>
            <person name="Abt D.N."/>
            <person name="Adryan B."/>
            <person name="Aguade M."/>
            <person name="Akashi H."/>
            <person name="Anderson W.W."/>
            <person name="Aquadro C.F."/>
            <person name="Ardell D.H."/>
            <person name="Arguello R."/>
            <person name="Artieri C.G."/>
            <person name="Barbash D.A."/>
            <person name="Barker D."/>
            <person name="Barsanti P."/>
            <person name="Batterham P."/>
            <person name="Batzoglou S."/>
            <person name="Begun D."/>
            <person name="Bhutkar A."/>
            <person name="Blanco E."/>
            <person name="Bosak S.A."/>
            <person name="Bradley R.K."/>
            <person name="Brand A.D."/>
            <person name="Brent M.R."/>
            <person name="Brooks A.N."/>
            <person name="Brown R.H."/>
            <person name="Butlin R.K."/>
            <person name="Caggese C."/>
            <person name="Calvi B.R."/>
            <person name="Bernardo de Carvalho A."/>
            <person name="Caspi A."/>
            <person name="Castrezana S."/>
            <person name="Celniker S.E."/>
            <person name="Chang J.L."/>
            <person name="Chapple C."/>
            <person name="Chatterji S."/>
            <person name="Chinwalla A."/>
            <person name="Civetta A."/>
            <person name="Clifton S.W."/>
            <person name="Comeron J.M."/>
            <person name="Costello J.C."/>
            <person name="Coyne J.A."/>
            <person name="Daub J."/>
            <person name="David R.G."/>
            <person name="Delcher A.L."/>
            <person name="Delehaunty K."/>
            <person name="Do C.B."/>
            <person name="Ebling H."/>
            <person name="Edwards K."/>
            <person name="Eickbush T."/>
            <person name="Evans J.D."/>
            <person name="Filipski A."/>
            <person name="Findeiss S."/>
            <person name="Freyhult E."/>
            <person name="Fulton L."/>
            <person name="Fulton R."/>
            <person name="Garcia A.C."/>
            <person name="Gardiner A."/>
            <person name="Garfield D.A."/>
            <person name="Garvin B.E."/>
            <person name="Gibson G."/>
            <person name="Gilbert D."/>
            <person name="Gnerre S."/>
            <person name="Godfrey J."/>
            <person name="Good R."/>
            <person name="Gotea V."/>
            <person name="Gravely B."/>
            <person name="Greenberg A.J."/>
            <person name="Griffiths-Jones S."/>
            <person name="Gross S."/>
            <person name="Guigo R."/>
            <person name="Gustafson E.A."/>
            <person name="Haerty W."/>
            <person name="Hahn M.W."/>
            <person name="Halligan D.L."/>
            <person name="Halpern A.L."/>
            <person name="Halter G.M."/>
            <person name="Han M.V."/>
            <person name="Heger A."/>
            <person name="Hillier L."/>
            <person name="Hinrichs A.S."/>
            <person name="Holmes I."/>
            <person name="Hoskins R.A."/>
            <person name="Hubisz M.J."/>
            <person name="Hultmark D."/>
            <person name="Huntley M.A."/>
            <person name="Jaffe D.B."/>
            <person name="Jagadeeshan S."/>
            <person name="Jeck W.R."/>
            <person name="Johnson J."/>
            <person name="Jones C.D."/>
            <person name="Jordan W.C."/>
            <person name="Karpen G.H."/>
            <person name="Kataoka E."/>
            <person name="Keightley P.D."/>
            <person name="Kheradpour P."/>
            <person name="Kirkness E.F."/>
            <person name="Koerich L.B."/>
            <person name="Kristiansen K."/>
            <person name="Kudrna D."/>
            <person name="Kulathinal R.J."/>
            <person name="Kumar S."/>
            <person name="Kwok R."/>
            <person name="Lander E."/>
            <person name="Langley C.H."/>
            <person name="Lapoint R."/>
            <person name="Lazzaro B.P."/>
            <person name="Lee S.J."/>
            <person name="Levesque L."/>
            <person name="Li R."/>
            <person name="Lin C.F."/>
            <person name="Lin M.F."/>
            <person name="Lindblad-Toh K."/>
            <person name="Llopart A."/>
            <person name="Long M."/>
            <person name="Low L."/>
            <person name="Lozovsky E."/>
            <person name="Lu J."/>
            <person name="Luo M."/>
            <person name="Machado C.A."/>
            <person name="Makalowski W."/>
            <person name="Marzo M."/>
            <person name="Matsuda M."/>
            <person name="Matzkin L."/>
            <person name="McAllister B."/>
            <person name="McBride C.S."/>
            <person name="McKernan B."/>
            <person name="McKernan K."/>
            <person name="Mendez-Lago M."/>
            <person name="Minx P."/>
            <person name="Mollenhauer M.U."/>
            <person name="Montooth K."/>
            <person name="Mount S.M."/>
            <person name="Mu X."/>
            <person name="Myers E."/>
            <person name="Negre B."/>
            <person name="Newfeld S."/>
            <person name="Nielsen R."/>
            <person name="Noor M.A."/>
            <person name="O'Grady P."/>
            <person name="Pachter L."/>
            <person name="Papaceit M."/>
            <person name="Parisi M.J."/>
            <person name="Parisi M."/>
            <person name="Parts L."/>
            <person name="Pedersen J.S."/>
            <person name="Pesole G."/>
            <person name="Phillippy A.M."/>
            <person name="Ponting C.P."/>
            <person name="Pop M."/>
            <person name="Porcelli D."/>
            <person name="Powell J.R."/>
            <person name="Prohaska S."/>
            <person name="Pruitt K."/>
            <person name="Puig M."/>
            <person name="Quesneville H."/>
            <person name="Ram K.R."/>
            <person name="Rand D."/>
            <person name="Rasmussen M.D."/>
            <person name="Reed L.K."/>
            <person name="Reenan R."/>
            <person name="Reily A."/>
            <person name="Remington K.A."/>
            <person name="Rieger T.T."/>
            <person name="Ritchie M.G."/>
            <person name="Robin C."/>
            <person name="Rogers Y.H."/>
            <person name="Rohde C."/>
            <person name="Rozas J."/>
            <person name="Rubenfield M.J."/>
            <person name="Ruiz A."/>
            <person name="Russo S."/>
            <person name="Salzberg S.L."/>
            <person name="Sanchez-Gracia A."/>
            <person name="Saranga D.J."/>
            <person name="Sato H."/>
            <person name="Schaeffer S.W."/>
            <person name="Schatz M.C."/>
            <person name="Schlenke T."/>
            <person name="Schwartz R."/>
            <person name="Segarra C."/>
            <person name="Singh R.S."/>
            <person name="Sirot L."/>
            <person name="Sirota M."/>
            <person name="Sisneros N.B."/>
            <person name="Smith C.D."/>
            <person name="Smith T.F."/>
            <person name="Spieth J."/>
            <person name="Stage D.E."/>
            <person name="Stark A."/>
            <person name="Stephan W."/>
            <person name="Strausberg R.L."/>
            <person name="Strempel S."/>
            <person name="Sturgill D."/>
            <person name="Sutton G."/>
            <person name="Sutton G.G."/>
            <person name="Tao W."/>
            <person name="Teichmann S."/>
            <person name="Tobari Y.N."/>
            <person name="Tomimura Y."/>
            <person name="Tsolas J.M."/>
            <person name="Valente V.L."/>
            <person name="Venter E."/>
            <person name="Venter J.C."/>
            <person name="Vicario S."/>
            <person name="Vieira F.G."/>
            <person name="Vilella A.J."/>
            <person name="Villasante A."/>
            <person name="Walenz B."/>
            <person name="Wang J."/>
            <person name="Wasserman M."/>
            <person name="Watts T."/>
            <person name="Wilson D."/>
            <person name="Wilson R.K."/>
            <person name="Wing R.A."/>
            <person name="Wolfner M.F."/>
            <person name="Wong A."/>
            <person name="Wong G.K."/>
            <person name="Wu C.I."/>
            <person name="Wu G."/>
            <person name="Yamamoto D."/>
            <person name="Yang H.P."/>
            <person name="Yang S.P."/>
            <person name="Yorke J.A."/>
            <person name="Yoshida K."/>
            <person name="Zdobnov E."/>
            <person name="Zhang P."/>
            <person name="Zhang Y."/>
            <person name="Zimin A.V."/>
            <person name="Baldwin J."/>
            <person name="Abdouelleil A."/>
            <person name="Abdulkadir J."/>
            <person name="Abebe A."/>
            <person name="Abera B."/>
            <person name="Abreu J."/>
            <person name="Acer S.C."/>
            <person name="Aftuck L."/>
            <person name="Alexander A."/>
            <person name="An P."/>
            <person name="Anderson E."/>
            <person name="Anderson S."/>
            <person name="Arachi H."/>
            <person name="Azer M."/>
            <person name="Bachantsang P."/>
            <person name="Barry A."/>
            <person name="Bayul T."/>
            <person name="Berlin A."/>
            <person name="Bessette D."/>
            <person name="Bloom T."/>
            <person name="Blye J."/>
            <person name="Boguslavskiy L."/>
            <person name="Bonnet C."/>
            <person name="Boukhgalter B."/>
            <person name="Bourzgui I."/>
            <person name="Brown A."/>
            <person name="Cahill P."/>
            <person name="Channer S."/>
            <person name="Cheshatsang Y."/>
            <person name="Chuda L."/>
            <person name="Citroen M."/>
            <person name="Collymore A."/>
            <person name="Cooke P."/>
            <person name="Costello M."/>
            <person name="D'Aco K."/>
            <person name="Daza R."/>
            <person name="De Haan G."/>
            <person name="DeGray S."/>
            <person name="DeMaso C."/>
            <person name="Dhargay N."/>
            <person name="Dooley K."/>
            <person name="Dooley E."/>
            <person name="Doricent M."/>
            <person name="Dorje P."/>
            <person name="Dorjee K."/>
            <person name="Dupes A."/>
            <person name="Elong R."/>
            <person name="Falk J."/>
            <person name="Farina A."/>
            <person name="Faro S."/>
            <person name="Ferguson D."/>
            <person name="Fisher S."/>
            <person name="Foley C.D."/>
            <person name="Franke A."/>
            <person name="Friedrich D."/>
            <person name="Gadbois L."/>
            <person name="Gearin G."/>
            <person name="Gearin C.R."/>
            <person name="Giannoukos G."/>
            <person name="Goode T."/>
            <person name="Graham J."/>
            <person name="Grandbois E."/>
            <person name="Grewal S."/>
            <person name="Gyaltsen K."/>
            <person name="Hafez N."/>
            <person name="Hagos B."/>
            <person name="Hall J."/>
            <person name="Henson C."/>
            <person name="Hollinger A."/>
            <person name="Honan T."/>
            <person name="Huard M.D."/>
            <person name="Hughes L."/>
            <person name="Hurhula B."/>
            <person name="Husby M.E."/>
            <person name="Kamat A."/>
            <person name="Kanga B."/>
            <person name="Kashin S."/>
            <person name="Khazanovich D."/>
            <person name="Kisner P."/>
            <person name="Lance K."/>
            <person name="Lara M."/>
            <person name="Lee W."/>
            <person name="Lennon N."/>
            <person name="Letendre F."/>
            <person name="LeVine R."/>
            <person name="Lipovsky A."/>
            <person name="Liu X."/>
            <person name="Liu J."/>
            <person name="Liu S."/>
            <person name="Lokyitsang T."/>
            <person name="Lokyitsang Y."/>
            <person name="Lubonja R."/>
            <person name="Lui A."/>
            <person name="MacDonald P."/>
            <person name="Magnisalis V."/>
            <person name="Maru K."/>
            <person name="Matthews C."/>
            <person name="McCusker W."/>
            <person name="McDonough S."/>
            <person name="Mehta T."/>
            <person name="Meldrim J."/>
            <person name="Meneus L."/>
            <person name="Mihai O."/>
            <person name="Mihalev A."/>
            <person name="Mihova T."/>
            <person name="Mittelman R."/>
            <person name="Mlenga V."/>
            <person name="Montmayeur A."/>
            <person name="Mulrain L."/>
            <person name="Navidi A."/>
            <person name="Naylor J."/>
            <person name="Negash T."/>
            <person name="Nguyen T."/>
            <person name="Nguyen N."/>
            <person name="Nicol R."/>
            <person name="Norbu C."/>
            <person name="Norbu N."/>
            <person name="Novod N."/>
            <person name="O'Neill B."/>
            <person name="Osman S."/>
            <person name="Markiewicz E."/>
            <person name="Oyono O.L."/>
            <person name="Patti C."/>
            <person name="Phunkhang P."/>
            <person name="Pierre F."/>
            <person name="Priest M."/>
            <person name="Raghuraman S."/>
            <person name="Rege F."/>
            <person name="Reyes R."/>
            <person name="Rise C."/>
            <person name="Rogov P."/>
            <person name="Ross K."/>
            <person name="Ryan E."/>
            <person name="Settipalli S."/>
            <person name="Shea T."/>
            <person name="Sherpa N."/>
            <person name="Shi L."/>
            <person name="Shih D."/>
            <person name="Sparrow T."/>
            <person name="Spaulding J."/>
            <person name="Stalker J."/>
            <person name="Stange-Thomann N."/>
            <person name="Stavropoulos S."/>
            <person name="Stone C."/>
            <person name="Strader C."/>
            <person name="Tesfaye S."/>
            <person name="Thomson T."/>
            <person name="Thoulutsang Y."/>
            <person name="Thoulutsang D."/>
            <person name="Topham K."/>
            <person name="Topping I."/>
            <person name="Tsamla T."/>
            <person name="Vassiliev H."/>
            <person name="Vo A."/>
            <person name="Wangchuk T."/>
            <person name="Wangdi T."/>
            <person name="Weiand M."/>
            <person name="Wilkinson J."/>
            <person name="Wilson A."/>
            <person name="Yadav S."/>
            <person name="Young G."/>
            <person name="Yu Q."/>
            <person name="Zembek L."/>
            <person name="Zhong D."/>
            <person name="Zimmer A."/>
            <person name="Zwirko Z."/>
            <person name="Jaffe D.B."/>
            <person name="Alvarez P."/>
            <person name="Brockman W."/>
            <person name="Butler J."/>
            <person name="Chin C."/>
            <person name="Gnerre S."/>
            <person name="Grabherr M."/>
            <person name="Kleber M."/>
            <person name="Mauceli E."/>
            <person name="MacCallum I."/>
        </authorList>
    </citation>
    <scope>NUCLEOTIDE SEQUENCE [LARGE SCALE GENOMIC DNA]</scope>
    <source>
        <strain evidence="3">Tucson 15081-1352.22</strain>
    </source>
</reference>
<name>A0A0Q9X5C5_DROMO</name>
<keyword evidence="1" id="KW-0812">Transmembrane</keyword>
<sequence>MRLKNIELLGVVLSVIAGGVTADVAGLVTHLAWLGRVRLRLRRKL</sequence>
<dbReference type="Proteomes" id="UP000009192">
    <property type="component" value="Unassembled WGS sequence"/>
</dbReference>